<feature type="domain" description="Phosphoesterase HXTX" evidence="3">
    <location>
        <begin position="89"/>
        <end position="160"/>
    </location>
</feature>
<dbReference type="PANTHER" id="PTHR35561">
    <property type="entry name" value="RNA 2',3'-CYCLIC PHOSPHODIESTERASE"/>
    <property type="match status" value="1"/>
</dbReference>
<dbReference type="NCBIfam" id="TIGR02258">
    <property type="entry name" value="2_5_ligase"/>
    <property type="match status" value="1"/>
</dbReference>
<organism evidence="4 5">
    <name type="scientific">Lichenibacterium ramalinae</name>
    <dbReference type="NCBI Taxonomy" id="2316527"/>
    <lineage>
        <taxon>Bacteria</taxon>
        <taxon>Pseudomonadati</taxon>
        <taxon>Pseudomonadota</taxon>
        <taxon>Alphaproteobacteria</taxon>
        <taxon>Hyphomicrobiales</taxon>
        <taxon>Lichenihabitantaceae</taxon>
        <taxon>Lichenibacterium</taxon>
    </lineage>
</organism>
<comment type="catalytic activity">
    <reaction evidence="2">
        <text>a 3'-end 2',3'-cyclophospho-ribonucleotide-RNA + H2O = a 3'-end 2'-phospho-ribonucleotide-RNA + H(+)</text>
        <dbReference type="Rhea" id="RHEA:11828"/>
        <dbReference type="Rhea" id="RHEA-COMP:10464"/>
        <dbReference type="Rhea" id="RHEA-COMP:17353"/>
        <dbReference type="ChEBI" id="CHEBI:15377"/>
        <dbReference type="ChEBI" id="CHEBI:15378"/>
        <dbReference type="ChEBI" id="CHEBI:83064"/>
        <dbReference type="ChEBI" id="CHEBI:173113"/>
        <dbReference type="EC" id="3.1.4.58"/>
    </reaction>
</comment>
<evidence type="ECO:0000259" key="3">
    <source>
        <dbReference type="Pfam" id="PF02834"/>
    </source>
</evidence>
<dbReference type="InterPro" id="IPR004175">
    <property type="entry name" value="RNA_CPDase"/>
</dbReference>
<dbReference type="GO" id="GO:0008664">
    <property type="term" value="F:RNA 2',3'-cyclic 3'-phosphodiesterase activity"/>
    <property type="evidence" value="ECO:0007669"/>
    <property type="project" value="UniProtKB-EC"/>
</dbReference>
<feature type="short sequence motif" description="HXTX 2" evidence="2">
    <location>
        <begin position="120"/>
        <end position="123"/>
    </location>
</feature>
<dbReference type="Gene3D" id="3.90.1140.10">
    <property type="entry name" value="Cyclic phosphodiesterase"/>
    <property type="match status" value="1"/>
</dbReference>
<dbReference type="AlphaFoldDB" id="A0A4Q2RH52"/>
<keyword evidence="1 2" id="KW-0378">Hydrolase</keyword>
<dbReference type="SUPFAM" id="SSF55144">
    <property type="entry name" value="LigT-like"/>
    <property type="match status" value="1"/>
</dbReference>
<evidence type="ECO:0000256" key="2">
    <source>
        <dbReference type="HAMAP-Rule" id="MF_01940"/>
    </source>
</evidence>
<dbReference type="InterPro" id="IPR014051">
    <property type="entry name" value="Phosphoesterase_HXTX"/>
</dbReference>
<dbReference type="Pfam" id="PF02834">
    <property type="entry name" value="LigT_PEase"/>
    <property type="match status" value="2"/>
</dbReference>
<evidence type="ECO:0000313" key="4">
    <source>
        <dbReference type="EMBL" id="RYB07809.1"/>
    </source>
</evidence>
<dbReference type="HAMAP" id="MF_01940">
    <property type="entry name" value="RNA_CPDase"/>
    <property type="match status" value="1"/>
</dbReference>
<dbReference type="OrthoDB" id="9793819at2"/>
<comment type="similarity">
    <text evidence="2">Belongs to the 2H phosphoesterase superfamily. ThpR family.</text>
</comment>
<evidence type="ECO:0000256" key="1">
    <source>
        <dbReference type="ARBA" id="ARBA00022801"/>
    </source>
</evidence>
<sequence>MPRLFTGLALPAELAEELALMRGGLTGARWIDVEDYHLTLRFIGDIDPETADAVDEVMAGIHRKPFTVTLEGLGYFGGDKPRAIVAKAQPGSALVELQAEQERLFRRIGLPPEPRRFVPHVTLARMRNASQTAVAHYLGTRGFLTRRFEAASFNLYSARDSVGGGPYVVEASYPLE</sequence>
<feature type="short sequence motif" description="HXTX 1" evidence="2">
    <location>
        <begin position="37"/>
        <end position="40"/>
    </location>
</feature>
<feature type="active site" description="Proton donor" evidence="2">
    <location>
        <position position="37"/>
    </location>
</feature>
<protein>
    <recommendedName>
        <fullName evidence="2">RNA 2',3'-cyclic phosphodiesterase</fullName>
        <shortName evidence="2">RNA 2',3'-CPDase</shortName>
        <ecNumber evidence="2">3.1.4.58</ecNumber>
    </recommendedName>
</protein>
<comment type="caution">
    <text evidence="4">The sequence shown here is derived from an EMBL/GenBank/DDBJ whole genome shotgun (WGS) entry which is preliminary data.</text>
</comment>
<dbReference type="PANTHER" id="PTHR35561:SF1">
    <property type="entry name" value="RNA 2',3'-CYCLIC PHOSPHODIESTERASE"/>
    <property type="match status" value="1"/>
</dbReference>
<name>A0A4Q2RH52_9HYPH</name>
<accession>A0A4Q2RH52</accession>
<dbReference type="GO" id="GO:0004113">
    <property type="term" value="F:2',3'-cyclic-nucleotide 3'-phosphodiesterase activity"/>
    <property type="evidence" value="ECO:0007669"/>
    <property type="project" value="InterPro"/>
</dbReference>
<gene>
    <name evidence="4" type="primary">thpR</name>
    <name evidence="4" type="ORF">D3272_01390</name>
</gene>
<feature type="active site" description="Proton acceptor" evidence="2">
    <location>
        <position position="120"/>
    </location>
</feature>
<dbReference type="EC" id="3.1.4.58" evidence="2"/>
<reference evidence="4 5" key="2">
    <citation type="submission" date="2019-02" db="EMBL/GenBank/DDBJ databases">
        <title>'Lichenibacterium ramalinii' gen. nov. sp. nov., 'Lichenibacterium minor' gen. nov. sp. nov.</title>
        <authorList>
            <person name="Pankratov T."/>
        </authorList>
    </citation>
    <scope>NUCLEOTIDE SEQUENCE [LARGE SCALE GENOMIC DNA]</scope>
    <source>
        <strain evidence="4 5">RmlP001</strain>
    </source>
</reference>
<feature type="domain" description="Phosphoesterase HXTX" evidence="3">
    <location>
        <begin position="9"/>
        <end position="83"/>
    </location>
</feature>
<keyword evidence="5" id="KW-1185">Reference proteome</keyword>
<reference evidence="4 5" key="1">
    <citation type="submission" date="2018-09" db="EMBL/GenBank/DDBJ databases">
        <authorList>
            <person name="Grouzdev D.S."/>
            <person name="Krutkina M.S."/>
        </authorList>
    </citation>
    <scope>NUCLEOTIDE SEQUENCE [LARGE SCALE GENOMIC DNA]</scope>
    <source>
        <strain evidence="4 5">RmlP001</strain>
    </source>
</reference>
<dbReference type="EMBL" id="QYBC01000001">
    <property type="protein sequence ID" value="RYB07809.1"/>
    <property type="molecule type" value="Genomic_DNA"/>
</dbReference>
<dbReference type="InterPro" id="IPR009097">
    <property type="entry name" value="Cyclic_Pdiesterase"/>
</dbReference>
<comment type="function">
    <text evidence="2">Hydrolyzes RNA 2',3'-cyclic phosphodiester to an RNA 2'-phosphomonoester.</text>
</comment>
<dbReference type="Proteomes" id="UP000289411">
    <property type="component" value="Unassembled WGS sequence"/>
</dbReference>
<proteinExistence type="inferred from homology"/>
<dbReference type="RefSeq" id="WP_129217279.1">
    <property type="nucleotide sequence ID" value="NZ_QYBC01000001.1"/>
</dbReference>
<evidence type="ECO:0000313" key="5">
    <source>
        <dbReference type="Proteomes" id="UP000289411"/>
    </source>
</evidence>